<dbReference type="Proteomes" id="UP000233556">
    <property type="component" value="Unassembled WGS sequence"/>
</dbReference>
<feature type="domain" description="Reverse transcriptase" evidence="1">
    <location>
        <begin position="11"/>
        <end position="132"/>
    </location>
</feature>
<dbReference type="OrthoDB" id="9395155at2759"/>
<protein>
    <submittedName>
        <fullName evidence="2">Rna-directed dna polymerase from mobile element jockey-like</fullName>
    </submittedName>
</protein>
<dbReference type="EMBL" id="KZ505984">
    <property type="protein sequence ID" value="PKU42536.1"/>
    <property type="molecule type" value="Genomic_DNA"/>
</dbReference>
<dbReference type="PANTHER" id="PTHR33332">
    <property type="entry name" value="REVERSE TRANSCRIPTASE DOMAIN-CONTAINING PROTEIN"/>
    <property type="match status" value="1"/>
</dbReference>
<accession>A0A2I0U8Z3</accession>
<proteinExistence type="predicted"/>
<name>A0A2I0U8Z3_LIMLA</name>
<evidence type="ECO:0000313" key="2">
    <source>
        <dbReference type="EMBL" id="PKU42536.1"/>
    </source>
</evidence>
<organism evidence="2 3">
    <name type="scientific">Limosa lapponica baueri</name>
    <dbReference type="NCBI Taxonomy" id="1758121"/>
    <lineage>
        <taxon>Eukaryota</taxon>
        <taxon>Metazoa</taxon>
        <taxon>Chordata</taxon>
        <taxon>Craniata</taxon>
        <taxon>Vertebrata</taxon>
        <taxon>Euteleostomi</taxon>
        <taxon>Archelosauria</taxon>
        <taxon>Archosauria</taxon>
        <taxon>Dinosauria</taxon>
        <taxon>Saurischia</taxon>
        <taxon>Theropoda</taxon>
        <taxon>Coelurosauria</taxon>
        <taxon>Aves</taxon>
        <taxon>Neognathae</taxon>
        <taxon>Neoaves</taxon>
        <taxon>Charadriiformes</taxon>
        <taxon>Scolopacidae</taxon>
        <taxon>Limosa</taxon>
    </lineage>
</organism>
<evidence type="ECO:0000259" key="1">
    <source>
        <dbReference type="Pfam" id="PF00078"/>
    </source>
</evidence>
<keyword evidence="3" id="KW-1185">Reference proteome</keyword>
<dbReference type="Pfam" id="PF00078">
    <property type="entry name" value="RVT_1"/>
    <property type="match status" value="1"/>
</dbReference>
<reference evidence="3" key="1">
    <citation type="submission" date="2017-11" db="EMBL/GenBank/DDBJ databases">
        <authorList>
            <person name="Lima N.C."/>
            <person name="Parody-Merino A.M."/>
            <person name="Battley P.F."/>
            <person name="Fidler A.E."/>
            <person name="Prosdocimi F."/>
        </authorList>
    </citation>
    <scope>NUCLEOTIDE SEQUENCE [LARGE SCALE GENOMIC DNA]</scope>
</reference>
<keyword evidence="2" id="KW-0808">Transferase</keyword>
<keyword evidence="2" id="KW-0548">Nucleotidyltransferase</keyword>
<gene>
    <name evidence="2" type="ORF">llap_7159</name>
</gene>
<dbReference type="InterPro" id="IPR000477">
    <property type="entry name" value="RT_dom"/>
</dbReference>
<dbReference type="GO" id="GO:0003964">
    <property type="term" value="F:RNA-directed DNA polymerase activity"/>
    <property type="evidence" value="ECO:0007669"/>
    <property type="project" value="UniProtKB-KW"/>
</dbReference>
<evidence type="ECO:0000313" key="3">
    <source>
        <dbReference type="Proteomes" id="UP000233556"/>
    </source>
</evidence>
<keyword evidence="2" id="KW-0695">RNA-directed DNA polymerase</keyword>
<sequence>MEQIFMDTMLRHTENKEVNGGSQRGFTKGTSCLTNFVVICNSFTALVDSGRATAIICLYLCKVFDTVPQGNLVSKLKRHGFDGWTTWWVRNWLDGCSQRVVVNGLMFKWLPVMSGVPQGSVVKLVLFNIFVGKRGQWD</sequence>
<reference evidence="3" key="2">
    <citation type="submission" date="2017-12" db="EMBL/GenBank/DDBJ databases">
        <title>Genome sequence of the Bar-tailed Godwit (Limosa lapponica baueri).</title>
        <authorList>
            <person name="Lima N.C.B."/>
            <person name="Parody-Merino A.M."/>
            <person name="Battley P.F."/>
            <person name="Fidler A.E."/>
            <person name="Prosdocimi F."/>
        </authorList>
    </citation>
    <scope>NUCLEOTIDE SEQUENCE [LARGE SCALE GENOMIC DNA]</scope>
</reference>
<dbReference type="AlphaFoldDB" id="A0A2I0U8Z3"/>